<reference evidence="1 2" key="1">
    <citation type="submission" date="2019-02" db="EMBL/GenBank/DDBJ databases">
        <title>Deep-cultivation of Planctomycetes and their phenomic and genomic characterization uncovers novel biology.</title>
        <authorList>
            <person name="Wiegand S."/>
            <person name="Jogler M."/>
            <person name="Boedeker C."/>
            <person name="Pinto D."/>
            <person name="Vollmers J."/>
            <person name="Rivas-Marin E."/>
            <person name="Kohn T."/>
            <person name="Peeters S.H."/>
            <person name="Heuer A."/>
            <person name="Rast P."/>
            <person name="Oberbeckmann S."/>
            <person name="Bunk B."/>
            <person name="Jeske O."/>
            <person name="Meyerdierks A."/>
            <person name="Storesund J.E."/>
            <person name="Kallscheuer N."/>
            <person name="Luecker S."/>
            <person name="Lage O.M."/>
            <person name="Pohl T."/>
            <person name="Merkel B.J."/>
            <person name="Hornburger P."/>
            <person name="Mueller R.-W."/>
            <person name="Bruemmer F."/>
            <person name="Labrenz M."/>
            <person name="Spormann A.M."/>
            <person name="Op den Camp H."/>
            <person name="Overmann J."/>
            <person name="Amann R."/>
            <person name="Jetten M.S.M."/>
            <person name="Mascher T."/>
            <person name="Medema M.H."/>
            <person name="Devos D.P."/>
            <person name="Kaster A.-K."/>
            <person name="Ovreas L."/>
            <person name="Rohde M."/>
            <person name="Galperin M.Y."/>
            <person name="Jogler C."/>
        </authorList>
    </citation>
    <scope>NUCLEOTIDE SEQUENCE [LARGE SCALE GENOMIC DNA]</scope>
    <source>
        <strain evidence="1 2">CA12</strain>
    </source>
</reference>
<name>A0A517P4Z2_9PLAN</name>
<organism evidence="1 2">
    <name type="scientific">Alienimonas californiensis</name>
    <dbReference type="NCBI Taxonomy" id="2527989"/>
    <lineage>
        <taxon>Bacteria</taxon>
        <taxon>Pseudomonadati</taxon>
        <taxon>Planctomycetota</taxon>
        <taxon>Planctomycetia</taxon>
        <taxon>Planctomycetales</taxon>
        <taxon>Planctomycetaceae</taxon>
        <taxon>Alienimonas</taxon>
    </lineage>
</organism>
<keyword evidence="1" id="KW-0418">Kinase</keyword>
<evidence type="ECO:0000313" key="2">
    <source>
        <dbReference type="Proteomes" id="UP000318741"/>
    </source>
</evidence>
<evidence type="ECO:0000313" key="1">
    <source>
        <dbReference type="EMBL" id="QDT14453.1"/>
    </source>
</evidence>
<dbReference type="RefSeq" id="WP_145357306.1">
    <property type="nucleotide sequence ID" value="NZ_CP036265.1"/>
</dbReference>
<proteinExistence type="predicted"/>
<dbReference type="InterPro" id="IPR011009">
    <property type="entry name" value="Kinase-like_dom_sf"/>
</dbReference>
<sequence length="497" mass="53312">MPAQPPPAGPTDGLRPVPGVTGLWRAAPGWEDVLLGPAGPPLERWREEGRLEAVKRSRYRTVWRLRLEPGPDGNDRIAFLKIAAGGRGGGVRALLDPGRPLREAQAAARVAAAGVATAAPLLAGRFAWNAEPLEFDGFDAGPRGGRGPARALITASVEPAVPLPAALAAADRLAPEVRRRVTFAVAEAVAKLHAAGLFPGDLHPGNLFLRGLEPTADGGFALAADEPEPTLIDLSPLHVRRRWPGRRGRIAASLGMLAHGVAGESAPADRLRFLAAHRAALGAATGLDPAALLGDWREWATRVESVREAESRQRHARRDRHWRRGCRGMRMLDAETRCVAELTDEEAARLLAATEDRSATQAPPRIGDRAVRLVRRSPEAVRFGWEVGHALRRRGVPIAEPLVCRQERHAGTLALAAGRPLEATPEQRRAAGRLCERLRACGYTLDGPRAEDFQLDEDGAVMLANPVDLRPAGRDEAAPVPAFDPPAAPALLWQRAA</sequence>
<gene>
    <name evidence="1" type="ORF">CA12_05260</name>
</gene>
<dbReference type="GO" id="GO:0016301">
    <property type="term" value="F:kinase activity"/>
    <property type="evidence" value="ECO:0007669"/>
    <property type="project" value="UniProtKB-KW"/>
</dbReference>
<dbReference type="SUPFAM" id="SSF56112">
    <property type="entry name" value="Protein kinase-like (PK-like)"/>
    <property type="match status" value="1"/>
</dbReference>
<dbReference type="Pfam" id="PF06293">
    <property type="entry name" value="Kdo"/>
    <property type="match status" value="1"/>
</dbReference>
<dbReference type="Proteomes" id="UP000318741">
    <property type="component" value="Chromosome"/>
</dbReference>
<dbReference type="OrthoDB" id="207624at2"/>
<keyword evidence="2" id="KW-1185">Reference proteome</keyword>
<dbReference type="KEGG" id="acaf:CA12_05260"/>
<protein>
    <submittedName>
        <fullName evidence="1">Lipopolysaccharide kinase (Kdo/WaaP) family protein</fullName>
    </submittedName>
</protein>
<dbReference type="EMBL" id="CP036265">
    <property type="protein sequence ID" value="QDT14453.1"/>
    <property type="molecule type" value="Genomic_DNA"/>
</dbReference>
<accession>A0A517P4Z2</accession>
<dbReference type="AlphaFoldDB" id="A0A517P4Z2"/>
<keyword evidence="1" id="KW-0808">Transferase</keyword>